<evidence type="ECO:0000313" key="2">
    <source>
        <dbReference type="EMBL" id="HIY66175.1"/>
    </source>
</evidence>
<feature type="transmembrane region" description="Helical" evidence="1">
    <location>
        <begin position="140"/>
        <end position="160"/>
    </location>
</feature>
<keyword evidence="1" id="KW-1133">Transmembrane helix</keyword>
<gene>
    <name evidence="2" type="ORF">H9830_07860</name>
</gene>
<feature type="transmembrane region" description="Helical" evidence="1">
    <location>
        <begin position="79"/>
        <end position="99"/>
    </location>
</feature>
<evidence type="ECO:0000256" key="1">
    <source>
        <dbReference type="SAM" id="Phobius"/>
    </source>
</evidence>
<name>A0A9D1YV08_9MICO</name>
<accession>A0A9D1YV08</accession>
<comment type="caution">
    <text evidence="2">The sequence shown here is derived from an EMBL/GenBank/DDBJ whole genome shotgun (WGS) entry which is preliminary data.</text>
</comment>
<organism evidence="2 3">
    <name type="scientific">Candidatus Agrococcus pullicola</name>
    <dbReference type="NCBI Taxonomy" id="2838429"/>
    <lineage>
        <taxon>Bacteria</taxon>
        <taxon>Bacillati</taxon>
        <taxon>Actinomycetota</taxon>
        <taxon>Actinomycetes</taxon>
        <taxon>Micrococcales</taxon>
        <taxon>Microbacteriaceae</taxon>
        <taxon>Agrococcus</taxon>
    </lineage>
</organism>
<feature type="transmembrane region" description="Helical" evidence="1">
    <location>
        <begin position="172"/>
        <end position="193"/>
    </location>
</feature>
<feature type="transmembrane region" description="Helical" evidence="1">
    <location>
        <begin position="48"/>
        <end position="67"/>
    </location>
</feature>
<keyword evidence="1" id="KW-0472">Membrane</keyword>
<dbReference type="Proteomes" id="UP000824005">
    <property type="component" value="Unassembled WGS sequence"/>
</dbReference>
<dbReference type="AlphaFoldDB" id="A0A9D1YV08"/>
<feature type="transmembrane region" description="Helical" evidence="1">
    <location>
        <begin position="105"/>
        <end position="128"/>
    </location>
</feature>
<keyword evidence="1" id="KW-0812">Transmembrane</keyword>
<evidence type="ECO:0000313" key="3">
    <source>
        <dbReference type="Proteomes" id="UP000824005"/>
    </source>
</evidence>
<dbReference type="EMBL" id="DXDC01000230">
    <property type="protein sequence ID" value="HIY66175.1"/>
    <property type="molecule type" value="Genomic_DNA"/>
</dbReference>
<proteinExistence type="predicted"/>
<protein>
    <submittedName>
        <fullName evidence="2">Uncharacterized protein</fullName>
    </submittedName>
</protein>
<sequence length="209" mass="21836">MVWKYDRQVVNALTSRSSSRAWLLPAARSLAALLPGLGVVFVQDHSMPVGFTIATVFFFGTAVAMFALAQQSGDARMRFLLLGSVHGLAAIAAFAALLVSPQEVVFFALIALWAFATAAVEFSATKLVNADDAMRLTRDWRTVAIGTGLFGLLMAFSPVLGIADAVSLTGLFGAYAAIVGVYHAIAAASAAFGTRVTGEATAKGLESES</sequence>
<feature type="transmembrane region" description="Helical" evidence="1">
    <location>
        <begin position="21"/>
        <end position="42"/>
    </location>
</feature>
<reference evidence="2" key="1">
    <citation type="journal article" date="2021" name="PeerJ">
        <title>Extensive microbial diversity within the chicken gut microbiome revealed by metagenomics and culture.</title>
        <authorList>
            <person name="Gilroy R."/>
            <person name="Ravi A."/>
            <person name="Getino M."/>
            <person name="Pursley I."/>
            <person name="Horton D.L."/>
            <person name="Alikhan N.F."/>
            <person name="Baker D."/>
            <person name="Gharbi K."/>
            <person name="Hall N."/>
            <person name="Watson M."/>
            <person name="Adriaenssens E.M."/>
            <person name="Foster-Nyarko E."/>
            <person name="Jarju S."/>
            <person name="Secka A."/>
            <person name="Antonio M."/>
            <person name="Oren A."/>
            <person name="Chaudhuri R.R."/>
            <person name="La Ragione R."/>
            <person name="Hildebrand F."/>
            <person name="Pallen M.J."/>
        </authorList>
    </citation>
    <scope>NUCLEOTIDE SEQUENCE</scope>
    <source>
        <strain evidence="2">ChiGjej1B1-98</strain>
    </source>
</reference>
<reference evidence="2" key="2">
    <citation type="submission" date="2021-04" db="EMBL/GenBank/DDBJ databases">
        <authorList>
            <person name="Gilroy R."/>
        </authorList>
    </citation>
    <scope>NUCLEOTIDE SEQUENCE</scope>
    <source>
        <strain evidence="2">ChiGjej1B1-98</strain>
    </source>
</reference>